<sequence length="343" mass="37030">MADWQITVGAPVSAGDADVVVNSKRQRRPSVRLGEIGDQSAAYAYDTTRRKKQQLQWNQTFFPRYAPDYPLGKLSKTRPLVNIGSDGQVVLDESIAQFGYAKMQLNPMCVSKKIRHGRTRRKGMGLVGKQVQTGTRAMRVSPDSNNNNEGDNNNGHDKGSGDENGFGASYDVDTPDGFKDSDLDTSGSPPMKETCTIHLDSPDSIRPANLGGSSECQEVSEGGTWGALNKKGGGSTEYGNDAVNGGMDLPSDVDTRSNKQEGGANVGVLMRGGLNGGVGDVDEKLMSATRYFSLARDVRTWLNGLGLGRYAELFEMHEVDKDVLPFLTLDDLREMGINAVGAR</sequence>
<keyword evidence="5" id="KW-1185">Reference proteome</keyword>
<feature type="non-terminal residue" evidence="4">
    <location>
        <position position="343"/>
    </location>
</feature>
<dbReference type="InterPro" id="IPR013761">
    <property type="entry name" value="SAM/pointed_sf"/>
</dbReference>
<accession>A0AA38GM21</accession>
<reference evidence="4 5" key="1">
    <citation type="journal article" date="2021" name="Nat. Plants">
        <title>The Taxus genome provides insights into paclitaxel biosynthesis.</title>
        <authorList>
            <person name="Xiong X."/>
            <person name="Gou J."/>
            <person name="Liao Q."/>
            <person name="Li Y."/>
            <person name="Zhou Q."/>
            <person name="Bi G."/>
            <person name="Li C."/>
            <person name="Du R."/>
            <person name="Wang X."/>
            <person name="Sun T."/>
            <person name="Guo L."/>
            <person name="Liang H."/>
            <person name="Lu P."/>
            <person name="Wu Y."/>
            <person name="Zhang Z."/>
            <person name="Ro D.K."/>
            <person name="Shang Y."/>
            <person name="Huang S."/>
            <person name="Yan J."/>
        </authorList>
    </citation>
    <scope>NUCLEOTIDE SEQUENCE [LARGE SCALE GENOMIC DNA]</scope>
    <source>
        <tissue evidence="4">Leaf</tissue>
    </source>
</reference>
<evidence type="ECO:0000259" key="3">
    <source>
        <dbReference type="PROSITE" id="PS50105"/>
    </source>
</evidence>
<dbReference type="OMA" id="RTMRVSP"/>
<dbReference type="Pfam" id="PF00536">
    <property type="entry name" value="SAM_1"/>
    <property type="match status" value="1"/>
</dbReference>
<dbReference type="SUPFAM" id="SSF47769">
    <property type="entry name" value="SAM/Pointed domain"/>
    <property type="match status" value="1"/>
</dbReference>
<organism evidence="4 5">
    <name type="scientific">Taxus chinensis</name>
    <name type="common">Chinese yew</name>
    <name type="synonym">Taxus wallichiana var. chinensis</name>
    <dbReference type="NCBI Taxonomy" id="29808"/>
    <lineage>
        <taxon>Eukaryota</taxon>
        <taxon>Viridiplantae</taxon>
        <taxon>Streptophyta</taxon>
        <taxon>Embryophyta</taxon>
        <taxon>Tracheophyta</taxon>
        <taxon>Spermatophyta</taxon>
        <taxon>Pinopsida</taxon>
        <taxon>Pinidae</taxon>
        <taxon>Conifers II</taxon>
        <taxon>Cupressales</taxon>
        <taxon>Taxaceae</taxon>
        <taxon>Taxus</taxon>
    </lineage>
</organism>
<dbReference type="PANTHER" id="PTHR10627:SF69">
    <property type="entry name" value="PROTEIN BICAUDAL C"/>
    <property type="match status" value="1"/>
</dbReference>
<gene>
    <name evidence="4" type="ORF">KI387_018039</name>
</gene>
<dbReference type="Proteomes" id="UP000824469">
    <property type="component" value="Unassembled WGS sequence"/>
</dbReference>
<evidence type="ECO:0000256" key="1">
    <source>
        <dbReference type="ARBA" id="ARBA00022737"/>
    </source>
</evidence>
<dbReference type="PANTHER" id="PTHR10627">
    <property type="entry name" value="SCP160"/>
    <property type="match status" value="1"/>
</dbReference>
<name>A0AA38GM21_TAXCH</name>
<dbReference type="AlphaFoldDB" id="A0AA38GM21"/>
<dbReference type="InterPro" id="IPR001660">
    <property type="entry name" value="SAM"/>
</dbReference>
<evidence type="ECO:0000313" key="5">
    <source>
        <dbReference type="Proteomes" id="UP000824469"/>
    </source>
</evidence>
<keyword evidence="1" id="KW-0677">Repeat</keyword>
<evidence type="ECO:0000313" key="4">
    <source>
        <dbReference type="EMBL" id="KAH9323400.1"/>
    </source>
</evidence>
<dbReference type="EMBL" id="JAHRHJ020000003">
    <property type="protein sequence ID" value="KAH9323400.1"/>
    <property type="molecule type" value="Genomic_DNA"/>
</dbReference>
<dbReference type="Gene3D" id="1.10.150.50">
    <property type="entry name" value="Transcription Factor, Ets-1"/>
    <property type="match status" value="1"/>
</dbReference>
<protein>
    <recommendedName>
        <fullName evidence="3">SAM domain-containing protein</fullName>
    </recommendedName>
</protein>
<dbReference type="CDD" id="cd09487">
    <property type="entry name" value="SAM_superfamily"/>
    <property type="match status" value="1"/>
</dbReference>
<feature type="region of interest" description="Disordered" evidence="2">
    <location>
        <begin position="130"/>
        <end position="189"/>
    </location>
</feature>
<evidence type="ECO:0000256" key="2">
    <source>
        <dbReference type="SAM" id="MobiDB-lite"/>
    </source>
</evidence>
<comment type="caution">
    <text evidence="4">The sequence shown here is derived from an EMBL/GenBank/DDBJ whole genome shotgun (WGS) entry which is preliminary data.</text>
</comment>
<proteinExistence type="predicted"/>
<dbReference type="PROSITE" id="PS50105">
    <property type="entry name" value="SAM_DOMAIN"/>
    <property type="match status" value="1"/>
</dbReference>
<feature type="domain" description="SAM" evidence="3">
    <location>
        <begin position="296"/>
        <end position="343"/>
    </location>
</feature>